<dbReference type="EMBL" id="AE017194">
    <property type="protein sequence ID" value="AAS42611.1"/>
    <property type="molecule type" value="Genomic_DNA"/>
</dbReference>
<gene>
    <name evidence="1" type="ordered locus">BCE_3706</name>
</gene>
<reference evidence="1 2" key="1">
    <citation type="journal article" date="2004" name="Nucleic Acids Res.">
        <title>The genome sequence of Bacillus cereus ATCC 10987 reveals metabolic adaptations and a large plasmid related to Bacillus anthracis pXO1.</title>
        <authorList>
            <person name="Rasko D.A."/>
            <person name="Ravel J."/>
            <person name="Okstad O.A."/>
            <person name="Helgason E."/>
            <person name="Cer R.Z."/>
            <person name="Jiang L."/>
            <person name="Shores K.A."/>
            <person name="Fouts D.E."/>
            <person name="Tourasse N.J."/>
            <person name="Angiuoli S.V."/>
            <person name="Kolonay J."/>
            <person name="Nelson W.C."/>
            <person name="Kolsto A.-B."/>
            <person name="Fraser C.M."/>
            <person name="Read T.D."/>
        </authorList>
    </citation>
    <scope>NUCLEOTIDE SEQUENCE [LARGE SCALE GENOMIC DNA]</scope>
    <source>
        <strain evidence="2">ATCC 10987 / NRS 248</strain>
    </source>
</reference>
<dbReference type="KEGG" id="bca:BCE_3706"/>
<proteinExistence type="predicted"/>
<organism evidence="1 2">
    <name type="scientific">Bacillus cereus (strain ATCC 10987 / NRS 248)</name>
    <dbReference type="NCBI Taxonomy" id="222523"/>
    <lineage>
        <taxon>Bacteria</taxon>
        <taxon>Bacillati</taxon>
        <taxon>Bacillota</taxon>
        <taxon>Bacilli</taxon>
        <taxon>Bacillales</taxon>
        <taxon>Bacillaceae</taxon>
        <taxon>Bacillus</taxon>
        <taxon>Bacillus cereus group</taxon>
    </lineage>
</organism>
<evidence type="ECO:0000313" key="1">
    <source>
        <dbReference type="EMBL" id="AAS42611.1"/>
    </source>
</evidence>
<sequence length="32" mass="3822">MKKEEKRKTMTKIYINFIGSSFLEIKNGRMKA</sequence>
<accession>Q733F2</accession>
<dbReference type="HOGENOM" id="CLU_3387853_0_0_9"/>
<protein>
    <submittedName>
        <fullName evidence="1">Uncharacterized protein</fullName>
    </submittedName>
</protein>
<name>Q733F2_BACC1</name>
<dbReference type="AlphaFoldDB" id="Q733F2"/>
<dbReference type="Proteomes" id="UP000002527">
    <property type="component" value="Chromosome"/>
</dbReference>
<evidence type="ECO:0000313" key="2">
    <source>
        <dbReference type="Proteomes" id="UP000002527"/>
    </source>
</evidence>